<name>Q2RQD7_RHORT</name>
<evidence type="ECO:0000313" key="2">
    <source>
        <dbReference type="Proteomes" id="UP000001929"/>
    </source>
</evidence>
<sequence length="192" mass="21506">MKLNLGCGSHRMDGWVNVDRAATLAPDQVVDLEAVPWPWADDSAEEILLSHVLEHLGPTPANFLAIMSELWRICRPGAQITIFVPHPRHSSFLNDPTHIRPITPEGLLLFDRQRNRDWQASGVSNTPLALILGIDFAVLETEHFLEEPWLSQARSGAISHEALIEAEKRHNNVIVQTRILLEARKDQGTALP</sequence>
<dbReference type="STRING" id="269796.Rru_A2861"/>
<dbReference type="AlphaFoldDB" id="Q2RQD7"/>
<protein>
    <recommendedName>
        <fullName evidence="3">Methyltransferase type 11 domain-containing protein</fullName>
    </recommendedName>
</protein>
<evidence type="ECO:0008006" key="3">
    <source>
        <dbReference type="Google" id="ProtNLM"/>
    </source>
</evidence>
<organism evidence="1 2">
    <name type="scientific">Rhodospirillum rubrum (strain ATCC 11170 / ATH 1.1.1 / DSM 467 / LMG 4362 / NCIMB 8255 / S1)</name>
    <dbReference type="NCBI Taxonomy" id="269796"/>
    <lineage>
        <taxon>Bacteria</taxon>
        <taxon>Pseudomonadati</taxon>
        <taxon>Pseudomonadota</taxon>
        <taxon>Alphaproteobacteria</taxon>
        <taxon>Rhodospirillales</taxon>
        <taxon>Rhodospirillaceae</taxon>
        <taxon>Rhodospirillum</taxon>
    </lineage>
</organism>
<dbReference type="PATRIC" id="fig|269796.9.peg.2968"/>
<dbReference type="InterPro" id="IPR029063">
    <property type="entry name" value="SAM-dependent_MTases_sf"/>
</dbReference>
<reference evidence="1 2" key="1">
    <citation type="journal article" date="2011" name="Stand. Genomic Sci.">
        <title>Complete genome sequence of Rhodospirillum rubrum type strain (S1).</title>
        <authorList>
            <person name="Munk A.C."/>
            <person name="Copeland A."/>
            <person name="Lucas S."/>
            <person name="Lapidus A."/>
            <person name="Del Rio T.G."/>
            <person name="Barry K."/>
            <person name="Detter J.C."/>
            <person name="Hammon N."/>
            <person name="Israni S."/>
            <person name="Pitluck S."/>
            <person name="Brettin T."/>
            <person name="Bruce D."/>
            <person name="Han C."/>
            <person name="Tapia R."/>
            <person name="Gilna P."/>
            <person name="Schmutz J."/>
            <person name="Larimer F."/>
            <person name="Land M."/>
            <person name="Kyrpides N.C."/>
            <person name="Mavromatis K."/>
            <person name="Richardson P."/>
            <person name="Rohde M."/>
            <person name="Goker M."/>
            <person name="Klenk H.P."/>
            <person name="Zhang Y."/>
            <person name="Roberts G.P."/>
            <person name="Reslewic S."/>
            <person name="Schwartz D.C."/>
        </authorList>
    </citation>
    <scope>NUCLEOTIDE SEQUENCE [LARGE SCALE GENOMIC DNA]</scope>
    <source>
        <strain evidence="2">ATCC 11170 / ATH 1.1.1 / DSM 467 / LMG 4362 / NCIMB 8255 / S1</strain>
    </source>
</reference>
<dbReference type="EMBL" id="CP000230">
    <property type="protein sequence ID" value="ABC23658.1"/>
    <property type="molecule type" value="Genomic_DNA"/>
</dbReference>
<dbReference type="KEGG" id="rru:Rru_A2861"/>
<dbReference type="EnsemblBacteria" id="ABC23658">
    <property type="protein sequence ID" value="ABC23658"/>
    <property type="gene ID" value="Rru_A2861"/>
</dbReference>
<evidence type="ECO:0000313" key="1">
    <source>
        <dbReference type="EMBL" id="ABC23658.1"/>
    </source>
</evidence>
<dbReference type="eggNOG" id="COG4627">
    <property type="taxonomic scope" value="Bacteria"/>
</dbReference>
<dbReference type="Gene3D" id="3.40.50.150">
    <property type="entry name" value="Vaccinia Virus protein VP39"/>
    <property type="match status" value="1"/>
</dbReference>
<proteinExistence type="predicted"/>
<dbReference type="Proteomes" id="UP000001929">
    <property type="component" value="Chromosome"/>
</dbReference>
<dbReference type="HOGENOM" id="CLU_1382660_0_0_5"/>
<dbReference type="SUPFAM" id="SSF53335">
    <property type="entry name" value="S-adenosyl-L-methionine-dependent methyltransferases"/>
    <property type="match status" value="1"/>
</dbReference>
<accession>Q2RQD7</accession>
<gene>
    <name evidence="1" type="ordered locus">Rru_A2861</name>
</gene>
<keyword evidence="2" id="KW-1185">Reference proteome</keyword>